<sequence>MKNLFFYVTCLGVLLTSCSNDDDSGGFAAVTYQLVEVNTDNPIDVNGDNVANRNELLETDCYGNSRIVLESLTSGYNFTSEFGYLDTASELRTTCGGETKNGSYQLSDTSLVITYEDGSSQTFQVDGDKLLASDEWTLFDGDLTKKVELVYQRQ</sequence>
<evidence type="ECO:0000313" key="2">
    <source>
        <dbReference type="Proteomes" id="UP000184432"/>
    </source>
</evidence>
<dbReference type="PROSITE" id="PS51257">
    <property type="entry name" value="PROKAR_LIPOPROTEIN"/>
    <property type="match status" value="1"/>
</dbReference>
<dbReference type="Proteomes" id="UP000184432">
    <property type="component" value="Unassembled WGS sequence"/>
</dbReference>
<protein>
    <recommendedName>
        <fullName evidence="3">Lipocalin-like domain-containing protein</fullName>
    </recommendedName>
</protein>
<reference evidence="2" key="1">
    <citation type="submission" date="2016-11" db="EMBL/GenBank/DDBJ databases">
        <authorList>
            <person name="Varghese N."/>
            <person name="Submissions S."/>
        </authorList>
    </citation>
    <scope>NUCLEOTIDE SEQUENCE [LARGE SCALE GENOMIC DNA]</scope>
    <source>
        <strain evidence="2">DSM 22623</strain>
    </source>
</reference>
<evidence type="ECO:0008006" key="3">
    <source>
        <dbReference type="Google" id="ProtNLM"/>
    </source>
</evidence>
<keyword evidence="2" id="KW-1185">Reference proteome</keyword>
<dbReference type="EMBL" id="FQYP01000003">
    <property type="protein sequence ID" value="SHI82719.1"/>
    <property type="molecule type" value="Genomic_DNA"/>
</dbReference>
<dbReference type="AlphaFoldDB" id="A0A1M6EBG8"/>
<gene>
    <name evidence="1" type="ORF">SAMN04488508_103323</name>
</gene>
<name>A0A1M6EBG8_9FLAO</name>
<accession>A0A1M6EBG8</accession>
<organism evidence="1 2">
    <name type="scientific">Aquimarina spongiae</name>
    <dbReference type="NCBI Taxonomy" id="570521"/>
    <lineage>
        <taxon>Bacteria</taxon>
        <taxon>Pseudomonadati</taxon>
        <taxon>Bacteroidota</taxon>
        <taxon>Flavobacteriia</taxon>
        <taxon>Flavobacteriales</taxon>
        <taxon>Flavobacteriaceae</taxon>
        <taxon>Aquimarina</taxon>
    </lineage>
</organism>
<proteinExistence type="predicted"/>
<dbReference type="RefSeq" id="WP_073315663.1">
    <property type="nucleotide sequence ID" value="NZ_FQYP01000003.1"/>
</dbReference>
<evidence type="ECO:0000313" key="1">
    <source>
        <dbReference type="EMBL" id="SHI82719.1"/>
    </source>
</evidence>
<dbReference type="OrthoDB" id="1442355at2"/>